<keyword evidence="1" id="KW-0378">Hydrolase</keyword>
<dbReference type="SUPFAM" id="SSF56784">
    <property type="entry name" value="HAD-like"/>
    <property type="match status" value="1"/>
</dbReference>
<evidence type="ECO:0008006" key="5">
    <source>
        <dbReference type="Google" id="ProtNLM"/>
    </source>
</evidence>
<gene>
    <name evidence="3" type="ORF">D3H55_21385</name>
</gene>
<dbReference type="InterPro" id="IPR050155">
    <property type="entry name" value="HAD-like_hydrolase_sf"/>
</dbReference>
<sequence>MNKQTVIFDCDRTLFQMDDVFASSLIKTFECLNKVNEWEGDIPWNRYHHNKDLPLAEMWQELLPFHEKWLQDKASRLFQVHLLMEIRTGKGRLYPDAGPFLDRLSKECDFYIASNGLNFCLLELVNRFNIHSCIKGIFSMEECVVPRKETLIGDESNFPAAVVVGCRSACIQEGKDNDLYTIGCSWGTLSEVELDEADTVIHSFKELERILAWKGIYQ</sequence>
<comment type="caution">
    <text evidence="3">The sequence shown here is derived from an EMBL/GenBank/DDBJ whole genome shotgun (WGS) entry which is preliminary data.</text>
</comment>
<dbReference type="GO" id="GO:0006281">
    <property type="term" value="P:DNA repair"/>
    <property type="evidence" value="ECO:0007669"/>
    <property type="project" value="TreeGrafter"/>
</dbReference>
<organism evidence="3 4">
    <name type="scientific">Bacillus salacetis</name>
    <dbReference type="NCBI Taxonomy" id="2315464"/>
    <lineage>
        <taxon>Bacteria</taxon>
        <taxon>Bacillati</taxon>
        <taxon>Bacillota</taxon>
        <taxon>Bacilli</taxon>
        <taxon>Bacillales</taxon>
        <taxon>Bacillaceae</taxon>
        <taxon>Bacillus</taxon>
    </lineage>
</organism>
<dbReference type="Gene3D" id="1.10.150.240">
    <property type="entry name" value="Putative phosphatase, domain 2"/>
    <property type="match status" value="1"/>
</dbReference>
<dbReference type="EMBL" id="QXIR01000042">
    <property type="protein sequence ID" value="RIW28618.1"/>
    <property type="molecule type" value="Genomic_DNA"/>
</dbReference>
<protein>
    <recommendedName>
        <fullName evidence="5">HAD family hydrolase</fullName>
    </recommendedName>
</protein>
<dbReference type="InterPro" id="IPR036412">
    <property type="entry name" value="HAD-like_sf"/>
</dbReference>
<dbReference type="RefSeq" id="WP_119549345.1">
    <property type="nucleotide sequence ID" value="NZ_QXIR01000042.1"/>
</dbReference>
<evidence type="ECO:0000313" key="3">
    <source>
        <dbReference type="EMBL" id="RIW28618.1"/>
    </source>
</evidence>
<evidence type="ECO:0000313" key="4">
    <source>
        <dbReference type="Proteomes" id="UP000265801"/>
    </source>
</evidence>
<dbReference type="PANTHER" id="PTHR43434">
    <property type="entry name" value="PHOSPHOGLYCOLATE PHOSPHATASE"/>
    <property type="match status" value="1"/>
</dbReference>
<dbReference type="AlphaFoldDB" id="A0A3A1QNH8"/>
<dbReference type="GO" id="GO:0008967">
    <property type="term" value="F:phosphoglycolate phosphatase activity"/>
    <property type="evidence" value="ECO:0007669"/>
    <property type="project" value="TreeGrafter"/>
</dbReference>
<evidence type="ECO:0000256" key="1">
    <source>
        <dbReference type="ARBA" id="ARBA00022801"/>
    </source>
</evidence>
<reference evidence="3 4" key="1">
    <citation type="submission" date="2018-09" db="EMBL/GenBank/DDBJ databases">
        <title>Bacillus saliacetes sp. nov., isolated from Thai shrimp paste (Ka-pi).</title>
        <authorList>
            <person name="Daroonpunt R."/>
            <person name="Tanasupawat S."/>
            <person name="Yiamsombut S."/>
        </authorList>
    </citation>
    <scope>NUCLEOTIDE SEQUENCE [LARGE SCALE GENOMIC DNA]</scope>
    <source>
        <strain evidence="3 4">SKP7-4</strain>
    </source>
</reference>
<evidence type="ECO:0000256" key="2">
    <source>
        <dbReference type="ARBA" id="ARBA00022842"/>
    </source>
</evidence>
<name>A0A3A1QNH8_9BACI</name>
<keyword evidence="4" id="KW-1185">Reference proteome</keyword>
<dbReference type="InterPro" id="IPR023198">
    <property type="entry name" value="PGP-like_dom2"/>
</dbReference>
<proteinExistence type="predicted"/>
<keyword evidence="2" id="KW-0460">Magnesium</keyword>
<dbReference type="InterPro" id="IPR023214">
    <property type="entry name" value="HAD_sf"/>
</dbReference>
<dbReference type="Proteomes" id="UP000265801">
    <property type="component" value="Unassembled WGS sequence"/>
</dbReference>
<dbReference type="OrthoDB" id="9792518at2"/>
<dbReference type="PANTHER" id="PTHR43434:SF1">
    <property type="entry name" value="PHOSPHOGLYCOLATE PHOSPHATASE"/>
    <property type="match status" value="1"/>
</dbReference>
<dbReference type="Gene3D" id="3.40.50.1000">
    <property type="entry name" value="HAD superfamily/HAD-like"/>
    <property type="match status" value="1"/>
</dbReference>
<accession>A0A3A1QNH8</accession>